<evidence type="ECO:0000313" key="1">
    <source>
        <dbReference type="EMBL" id="UTW04959.1"/>
    </source>
</evidence>
<keyword evidence="2" id="KW-1185">Reference proteome</keyword>
<evidence type="ECO:0000313" key="2">
    <source>
        <dbReference type="Proteomes" id="UP001059950"/>
    </source>
</evidence>
<sequence>MADTLKAKSLCKLKREIISKHFDEIAAVTRNSQYICSKCARTSEGKKWLCKPVTL</sequence>
<gene>
    <name evidence="1" type="ORF">KDX31_08160</name>
</gene>
<reference evidence="1" key="1">
    <citation type="submission" date="2021-04" db="EMBL/GenBank/DDBJ databases">
        <title>Oceanospirillales bacteria with DddD are important DMSP degraders in coastal seawater.</title>
        <authorList>
            <person name="Liu J."/>
        </authorList>
    </citation>
    <scope>NUCLEOTIDE SEQUENCE</scope>
    <source>
        <strain evidence="1">GY6</strain>
    </source>
</reference>
<dbReference type="Proteomes" id="UP001059950">
    <property type="component" value="Chromosome"/>
</dbReference>
<accession>A0ABY5GYW7</accession>
<protein>
    <submittedName>
        <fullName evidence="1">Uncharacterized protein</fullName>
    </submittedName>
</protein>
<proteinExistence type="predicted"/>
<name>A0ABY5GYW7_9GAMM</name>
<organism evidence="1 2">
    <name type="scientific">Amphritea atlantica</name>
    <dbReference type="NCBI Taxonomy" id="355243"/>
    <lineage>
        <taxon>Bacteria</taxon>
        <taxon>Pseudomonadati</taxon>
        <taxon>Pseudomonadota</taxon>
        <taxon>Gammaproteobacteria</taxon>
        <taxon>Oceanospirillales</taxon>
        <taxon>Oceanospirillaceae</taxon>
        <taxon>Amphritea</taxon>
    </lineage>
</organism>
<dbReference type="EMBL" id="CP073344">
    <property type="protein sequence ID" value="UTW04959.1"/>
    <property type="molecule type" value="Genomic_DNA"/>
</dbReference>